<evidence type="ECO:0000313" key="3">
    <source>
        <dbReference type="Proteomes" id="UP001590951"/>
    </source>
</evidence>
<gene>
    <name evidence="2" type="ORF">ABVK25_002760</name>
</gene>
<dbReference type="Pfam" id="PF00931">
    <property type="entry name" value="NB-ARC"/>
    <property type="match status" value="1"/>
</dbReference>
<proteinExistence type="predicted"/>
<dbReference type="InterPro" id="IPR002182">
    <property type="entry name" value="NB-ARC"/>
</dbReference>
<comment type="caution">
    <text evidence="2">The sequence shown here is derived from an EMBL/GenBank/DDBJ whole genome shotgun (WGS) entry which is preliminary data.</text>
</comment>
<feature type="domain" description="NB-ARC" evidence="1">
    <location>
        <begin position="50"/>
        <end position="133"/>
    </location>
</feature>
<accession>A0ABR4BJ17</accession>
<dbReference type="SUPFAM" id="SSF52540">
    <property type="entry name" value="P-loop containing nucleoside triphosphate hydrolases"/>
    <property type="match status" value="1"/>
</dbReference>
<protein>
    <recommendedName>
        <fullName evidence="1">NB-ARC domain-containing protein</fullName>
    </recommendedName>
</protein>
<keyword evidence="3" id="KW-1185">Reference proteome</keyword>
<dbReference type="PANTHER" id="PTHR35205:SF1">
    <property type="entry name" value="ZU5 DOMAIN-CONTAINING PROTEIN"/>
    <property type="match status" value="1"/>
</dbReference>
<dbReference type="Gene3D" id="3.40.50.300">
    <property type="entry name" value="P-loop containing nucleotide triphosphate hydrolases"/>
    <property type="match status" value="1"/>
</dbReference>
<evidence type="ECO:0000313" key="2">
    <source>
        <dbReference type="EMBL" id="KAL2057021.1"/>
    </source>
</evidence>
<name>A0ABR4BJ17_9LECA</name>
<organism evidence="2 3">
    <name type="scientific">Lepraria finkii</name>
    <dbReference type="NCBI Taxonomy" id="1340010"/>
    <lineage>
        <taxon>Eukaryota</taxon>
        <taxon>Fungi</taxon>
        <taxon>Dikarya</taxon>
        <taxon>Ascomycota</taxon>
        <taxon>Pezizomycotina</taxon>
        <taxon>Lecanoromycetes</taxon>
        <taxon>OSLEUM clade</taxon>
        <taxon>Lecanoromycetidae</taxon>
        <taxon>Lecanorales</taxon>
        <taxon>Lecanorineae</taxon>
        <taxon>Stereocaulaceae</taxon>
        <taxon>Lepraria</taxon>
    </lineage>
</organism>
<dbReference type="InterPro" id="IPR027417">
    <property type="entry name" value="P-loop_NTPase"/>
</dbReference>
<dbReference type="PANTHER" id="PTHR35205">
    <property type="entry name" value="NB-ARC AND TPR DOMAIN PROTEIN"/>
    <property type="match status" value="1"/>
</dbReference>
<dbReference type="EMBL" id="JBHFEH010000006">
    <property type="protein sequence ID" value="KAL2057021.1"/>
    <property type="molecule type" value="Genomic_DNA"/>
</dbReference>
<reference evidence="2 3" key="1">
    <citation type="submission" date="2024-09" db="EMBL/GenBank/DDBJ databases">
        <title>Rethinking Asexuality: The Enigmatic Case of Functional Sexual Genes in Lepraria (Stereocaulaceae).</title>
        <authorList>
            <person name="Doellman M."/>
            <person name="Sun Y."/>
            <person name="Barcenas-Pena A."/>
            <person name="Lumbsch H.T."/>
            <person name="Grewe F."/>
        </authorList>
    </citation>
    <scope>NUCLEOTIDE SEQUENCE [LARGE SCALE GENOMIC DNA]</scope>
    <source>
        <strain evidence="2 3">Grewe 0041</strain>
    </source>
</reference>
<dbReference type="Proteomes" id="UP001590951">
    <property type="component" value="Unassembled WGS sequence"/>
</dbReference>
<sequence>MIRMTRQASSAEMFFVMKHLKDTGLSVEAKLPCHMIANALNLRFFGRSEEVAKIGDTLNPEKDDDDQLKVMATYGLGGVEKTQIALHYANTSLKLYDAITWISSETQIKITQGLSSFAKKLGLAKGDDAKDDSIASAKVQTG</sequence>
<evidence type="ECO:0000259" key="1">
    <source>
        <dbReference type="Pfam" id="PF00931"/>
    </source>
</evidence>